<dbReference type="SUPFAM" id="SSF46689">
    <property type="entry name" value="Homeodomain-like"/>
    <property type="match status" value="1"/>
</dbReference>
<sequence length="196" mass="21628">MDVGDDDEWDGEFGLLETTERLFGAECRDRVWARFGGLSIYIPAADTLGPDHPLCDAIGLEQARAVAGELHGVYIKSIPLGPNKGWRHKNEIAASDALNGVLVIETARKLGCTERRVYQIRSELRKAGILPPLDDDNPGYDRTVLLEHALDGLSTKESASILGVTSTEVYKARNKLRSKGLLPPPEAKRQKPLEWK</sequence>
<dbReference type="Proteomes" id="UP001139486">
    <property type="component" value="Unassembled WGS sequence"/>
</dbReference>
<dbReference type="InterPro" id="IPR009057">
    <property type="entry name" value="Homeodomain-like_sf"/>
</dbReference>
<reference evidence="1" key="1">
    <citation type="submission" date="2022-05" db="EMBL/GenBank/DDBJ databases">
        <title>Sphingomonas sp. strain RP10 Genome sequencing and assembly.</title>
        <authorList>
            <person name="Kim I."/>
        </authorList>
    </citation>
    <scope>NUCLEOTIDE SEQUENCE</scope>
    <source>
        <strain evidence="1">RP10</strain>
    </source>
</reference>
<evidence type="ECO:0000313" key="1">
    <source>
        <dbReference type="EMBL" id="MCP3735976.1"/>
    </source>
</evidence>
<proteinExistence type="predicted"/>
<accession>A0A9X2HR63</accession>
<protein>
    <submittedName>
        <fullName evidence="1">Uncharacterized protein</fullName>
    </submittedName>
</protein>
<gene>
    <name evidence="1" type="ORF">M9979_13970</name>
</gene>
<dbReference type="AlphaFoldDB" id="A0A9X2HR63"/>
<comment type="caution">
    <text evidence="1">The sequence shown here is derived from an EMBL/GenBank/DDBJ whole genome shotgun (WGS) entry which is preliminary data.</text>
</comment>
<evidence type="ECO:0000313" key="2">
    <source>
        <dbReference type="Proteomes" id="UP001139486"/>
    </source>
</evidence>
<keyword evidence="2" id="KW-1185">Reference proteome</keyword>
<organism evidence="1 2">
    <name type="scientific">Sphingomonas liriopis</name>
    <dbReference type="NCBI Taxonomy" id="2949094"/>
    <lineage>
        <taxon>Bacteria</taxon>
        <taxon>Pseudomonadati</taxon>
        <taxon>Pseudomonadota</taxon>
        <taxon>Alphaproteobacteria</taxon>
        <taxon>Sphingomonadales</taxon>
        <taxon>Sphingomonadaceae</taxon>
        <taxon>Sphingomonas</taxon>
    </lineage>
</organism>
<name>A0A9X2HR63_9SPHN</name>
<dbReference type="RefSeq" id="WP_254289973.1">
    <property type="nucleotide sequence ID" value="NZ_JAMLDY010000018.1"/>
</dbReference>
<dbReference type="EMBL" id="JAMLDY010000018">
    <property type="protein sequence ID" value="MCP3735976.1"/>
    <property type="molecule type" value="Genomic_DNA"/>
</dbReference>